<reference evidence="2 3" key="1">
    <citation type="journal article" date="2015" name="Nat. Commun.">
        <title>Outbred genome sequencing and CRISPR/Cas9 gene editing in butterflies.</title>
        <authorList>
            <person name="Li X."/>
            <person name="Fan D."/>
            <person name="Zhang W."/>
            <person name="Liu G."/>
            <person name="Zhang L."/>
            <person name="Zhao L."/>
            <person name="Fang X."/>
            <person name="Chen L."/>
            <person name="Dong Y."/>
            <person name="Chen Y."/>
            <person name="Ding Y."/>
            <person name="Zhao R."/>
            <person name="Feng M."/>
            <person name="Zhu Y."/>
            <person name="Feng Y."/>
            <person name="Jiang X."/>
            <person name="Zhu D."/>
            <person name="Xiang H."/>
            <person name="Feng X."/>
            <person name="Li S."/>
            <person name="Wang J."/>
            <person name="Zhang G."/>
            <person name="Kronforst M.R."/>
            <person name="Wang W."/>
        </authorList>
    </citation>
    <scope>NUCLEOTIDE SEQUENCE [LARGE SCALE GENOMIC DNA]</scope>
    <source>
        <strain evidence="2">Ya'a_city_454_Pm</strain>
        <tissue evidence="2">Whole body</tissue>
    </source>
</reference>
<feature type="transmembrane region" description="Helical" evidence="1">
    <location>
        <begin position="133"/>
        <end position="151"/>
    </location>
</feature>
<keyword evidence="3" id="KW-1185">Reference proteome</keyword>
<feature type="transmembrane region" description="Helical" evidence="1">
    <location>
        <begin position="50"/>
        <end position="75"/>
    </location>
</feature>
<feature type="transmembrane region" description="Helical" evidence="1">
    <location>
        <begin position="25"/>
        <end position="43"/>
    </location>
</feature>
<keyword evidence="1" id="KW-1133">Transmembrane helix</keyword>
<dbReference type="EMBL" id="KQ460556">
    <property type="protein sequence ID" value="KPJ13977.1"/>
    <property type="molecule type" value="Genomic_DNA"/>
</dbReference>
<dbReference type="AlphaFoldDB" id="A0A0N1IE96"/>
<evidence type="ECO:0000313" key="2">
    <source>
        <dbReference type="EMBL" id="KPJ13977.1"/>
    </source>
</evidence>
<keyword evidence="1" id="KW-0472">Membrane</keyword>
<name>A0A0N1IE96_PAPMA</name>
<evidence type="ECO:0000313" key="3">
    <source>
        <dbReference type="Proteomes" id="UP000053240"/>
    </source>
</evidence>
<feature type="transmembrane region" description="Helical" evidence="1">
    <location>
        <begin position="95"/>
        <end position="121"/>
    </location>
</feature>
<dbReference type="InParanoid" id="A0A0N1IE96"/>
<keyword evidence="1" id="KW-0812">Transmembrane</keyword>
<sequence>MIVVAASIAPIQEEAFEERDLEAEAATTGLYVMSIILVLMFLAKFCFDALFVYGVVVVFSFIITIMMIVVAASIAPIQEAAFEERDLEAEAATTGLYVMSIILVLMFLAKFCFDALFVYGVVVESAKIVRSYFFMWSVFFFLSMFTFFLNAPHYDVGTICLEVFYICLNVYAILLSHSFYKQLNSREEV</sequence>
<gene>
    <name evidence="2" type="ORF">RR48_03083</name>
</gene>
<proteinExistence type="predicted"/>
<feature type="transmembrane region" description="Helical" evidence="1">
    <location>
        <begin position="163"/>
        <end position="180"/>
    </location>
</feature>
<protein>
    <submittedName>
        <fullName evidence="2">Uncharacterized protein</fullName>
    </submittedName>
</protein>
<accession>A0A0N1IE96</accession>
<evidence type="ECO:0000256" key="1">
    <source>
        <dbReference type="SAM" id="Phobius"/>
    </source>
</evidence>
<dbReference type="Proteomes" id="UP000053240">
    <property type="component" value="Unassembled WGS sequence"/>
</dbReference>
<organism evidence="2 3">
    <name type="scientific">Papilio machaon</name>
    <name type="common">Old World swallowtail butterfly</name>
    <dbReference type="NCBI Taxonomy" id="76193"/>
    <lineage>
        <taxon>Eukaryota</taxon>
        <taxon>Metazoa</taxon>
        <taxon>Ecdysozoa</taxon>
        <taxon>Arthropoda</taxon>
        <taxon>Hexapoda</taxon>
        <taxon>Insecta</taxon>
        <taxon>Pterygota</taxon>
        <taxon>Neoptera</taxon>
        <taxon>Endopterygota</taxon>
        <taxon>Lepidoptera</taxon>
        <taxon>Glossata</taxon>
        <taxon>Ditrysia</taxon>
        <taxon>Papilionoidea</taxon>
        <taxon>Papilionidae</taxon>
        <taxon>Papilioninae</taxon>
        <taxon>Papilio</taxon>
    </lineage>
</organism>